<proteinExistence type="predicted"/>
<feature type="chain" id="PRO_5043466756" evidence="1">
    <location>
        <begin position="20"/>
        <end position="280"/>
    </location>
</feature>
<feature type="signal peptide" evidence="1">
    <location>
        <begin position="1"/>
        <end position="19"/>
    </location>
</feature>
<sequence>MRNPIVILVVVVALSAVAAQADQTFKGPHPHAEFEDEIGTCRQYVQSNAHWNHSTIFVSETFPRDRTYVSMNVTSERAGAVKLILRRREEDVMQQAKLKSFGHGGKGENFVDTTFTDASSEADPFPVWASGAPFTGSWLPEVPLSSIDGTSRGKWTLMAFSRDGKAFHTPKIESFSLTFCEGEEPEVTAQGGVVVAPMEPLTKPVVDYPAPQSWASAPKPVYTGPNLFAKGTLRRFWTGAARTVADVTANYNEANFYVQQVKAVQDMAKRMKDGFKKGGK</sequence>
<keyword evidence="1" id="KW-0732">Signal</keyword>
<keyword evidence="3" id="KW-1185">Reference proteome</keyword>
<evidence type="ECO:0000313" key="2">
    <source>
        <dbReference type="EMBL" id="WZN64422.1"/>
    </source>
</evidence>
<evidence type="ECO:0000313" key="3">
    <source>
        <dbReference type="Proteomes" id="UP001472866"/>
    </source>
</evidence>
<evidence type="ECO:0000256" key="1">
    <source>
        <dbReference type="SAM" id="SignalP"/>
    </source>
</evidence>
<accession>A0AAX4PDW2</accession>
<dbReference type="AlphaFoldDB" id="A0AAX4PDW2"/>
<name>A0AAX4PDW2_9CHLO</name>
<protein>
    <submittedName>
        <fullName evidence="2">Uncharacterized protein</fullName>
    </submittedName>
</protein>
<dbReference type="Proteomes" id="UP001472866">
    <property type="component" value="Chromosome 09"/>
</dbReference>
<reference evidence="2 3" key="1">
    <citation type="submission" date="2024-03" db="EMBL/GenBank/DDBJ databases">
        <title>Complete genome sequence of the green alga Chloropicon roscoffensis RCC1871.</title>
        <authorList>
            <person name="Lemieux C."/>
            <person name="Pombert J.-F."/>
            <person name="Otis C."/>
            <person name="Turmel M."/>
        </authorList>
    </citation>
    <scope>NUCLEOTIDE SEQUENCE [LARGE SCALE GENOMIC DNA]</scope>
    <source>
        <strain evidence="2 3">RCC1871</strain>
    </source>
</reference>
<dbReference type="EMBL" id="CP151509">
    <property type="protein sequence ID" value="WZN64422.1"/>
    <property type="molecule type" value="Genomic_DNA"/>
</dbReference>
<organism evidence="2 3">
    <name type="scientific">Chloropicon roscoffensis</name>
    <dbReference type="NCBI Taxonomy" id="1461544"/>
    <lineage>
        <taxon>Eukaryota</taxon>
        <taxon>Viridiplantae</taxon>
        <taxon>Chlorophyta</taxon>
        <taxon>Chloropicophyceae</taxon>
        <taxon>Chloropicales</taxon>
        <taxon>Chloropicaceae</taxon>
        <taxon>Chloropicon</taxon>
    </lineage>
</organism>
<gene>
    <name evidence="2" type="ORF">HKI87_09g59780</name>
</gene>